<comment type="caution">
    <text evidence="1">The sequence shown here is derived from an EMBL/GenBank/DDBJ whole genome shotgun (WGS) entry which is preliminary data.</text>
</comment>
<gene>
    <name evidence="1" type="ORF">HPG69_019093</name>
</gene>
<evidence type="ECO:0000313" key="2">
    <source>
        <dbReference type="Proteomes" id="UP000551758"/>
    </source>
</evidence>
<protein>
    <submittedName>
        <fullName evidence="1">Uncharacterized protein</fullName>
    </submittedName>
</protein>
<proteinExistence type="predicted"/>
<organism evidence="1 2">
    <name type="scientific">Diceros bicornis minor</name>
    <name type="common">South-central black rhinoceros</name>
    <dbReference type="NCBI Taxonomy" id="77932"/>
    <lineage>
        <taxon>Eukaryota</taxon>
        <taxon>Metazoa</taxon>
        <taxon>Chordata</taxon>
        <taxon>Craniata</taxon>
        <taxon>Vertebrata</taxon>
        <taxon>Euteleostomi</taxon>
        <taxon>Mammalia</taxon>
        <taxon>Eutheria</taxon>
        <taxon>Laurasiatheria</taxon>
        <taxon>Perissodactyla</taxon>
        <taxon>Rhinocerotidae</taxon>
        <taxon>Diceros</taxon>
    </lineage>
</organism>
<dbReference type="EMBL" id="JACDTQ010002747">
    <property type="protein sequence ID" value="KAF5915860.1"/>
    <property type="molecule type" value="Genomic_DNA"/>
</dbReference>
<sequence length="85" mass="9464">MAKGANYNDIKKAMKQVWRAPEEHPGLHARPAGCLCDNHYPTFDTGTTSSSTFLGMTMNMARATAWWILRSTQPLRSKNLGLPTL</sequence>
<reference evidence="1 2" key="1">
    <citation type="journal article" date="2020" name="Mol. Biol. Evol.">
        <title>Interspecific Gene Flow and the Evolution of Specialization in Black and White Rhinoceros.</title>
        <authorList>
            <person name="Moodley Y."/>
            <person name="Westbury M.V."/>
            <person name="Russo I.M."/>
            <person name="Gopalakrishnan S."/>
            <person name="Rakotoarivelo A."/>
            <person name="Olsen R.A."/>
            <person name="Prost S."/>
            <person name="Tunstall T."/>
            <person name="Ryder O.A."/>
            <person name="Dalen L."/>
            <person name="Bruford M.W."/>
        </authorList>
    </citation>
    <scope>NUCLEOTIDE SEQUENCE [LARGE SCALE GENOMIC DNA]</scope>
    <source>
        <strain evidence="1">SBR-YM</strain>
        <tissue evidence="1">Skin</tissue>
    </source>
</reference>
<keyword evidence="2" id="KW-1185">Reference proteome</keyword>
<feature type="non-terminal residue" evidence="1">
    <location>
        <position position="85"/>
    </location>
</feature>
<name>A0A7J7EJ79_DICBM</name>
<accession>A0A7J7EJ79</accession>
<evidence type="ECO:0000313" key="1">
    <source>
        <dbReference type="EMBL" id="KAF5915860.1"/>
    </source>
</evidence>
<dbReference type="AlphaFoldDB" id="A0A7J7EJ79"/>
<dbReference type="Proteomes" id="UP000551758">
    <property type="component" value="Unassembled WGS sequence"/>
</dbReference>